<feature type="domain" description="RSE1/DDB1/CPSF1 first beta-propeller" evidence="6">
    <location>
        <begin position="12"/>
        <end position="369"/>
    </location>
</feature>
<keyword evidence="9" id="KW-1185">Reference proteome</keyword>
<dbReference type="Pfam" id="PF10433">
    <property type="entry name" value="Beta-prop_RSE1_1st"/>
    <property type="match status" value="1"/>
</dbReference>
<dbReference type="Pfam" id="PF03178">
    <property type="entry name" value="CPSF_A"/>
    <property type="match status" value="1"/>
</dbReference>
<sequence length="1173" mass="128387">MRVVSTFHQPSSVVTSLKCRLSAHETEHLIIVKPNKLDVHTLTADGLVFRCSLEVWGCIVDVKAVNSLKDSLSSLVLITDHPEPRILLIDYVLSTPDSQPSLEVVHNESLVSRGFRPAEFFHGLAVSDDRCRIVASPYIGKMTLVCLGKTAGDRIETSFEFNVRELNILSLAFLPDSTSGAETLAILHIDFRNNVRLYARDVSADFSDISMTLSDRLPEAVVPESYADRIIPIPASDERSGGLIVSGGQSIIFYPVSPPSSGKRKDKSVVRPSSSVNWPYSSITAHHVLDAEGSRILFGDKYGRLAIVCIKSSPLTFSVDLLGETSPAKSITYINAGIFFVGSEQGDSQVLRFTEEKNGSHFEVLSTFDNIAWVNDACLVERDGTKEIVTASGGGNTGSLRVIRNGADFEHLSHIDELSNITTLIPFRSRYKSTVDSFLLVSSPIDSRILSFEHVEYVEQIETFPGFQRDSPTLAAGNITPFSRAYKNAAGITEPAESTLVVQVTKKEVTLVDLLDGSRVSYWTPPSPILVASVNATQICVGLKGGTLIRLDLDTNEQLRLASTTRFGTFSEPREISAISCTPLKSGHLISKAVVVGFWDSNEVIVCKITDLTQIGETIRLSHVPRSLLITAFGKHDKPHIMIGLGDGSLVLCATDTQLMPQERRAISLGSTPISLAICTSGDTVGVFAYGYRAAILFWESGHVRWSPLALKGIAAACPFDAESYERSIAFASSNSLSIGRVKGVSKLHIRSVPLGLDIPVQVAHHADLKAFGVGILRSQPNRPGEEERMISSFALFDDVNFERINRFKCLPSEEIYSVTKLDLICDGVHESFFGVGTVFMQENEVEPSKGRLLLFQGTVNSEKASNPSDRPKSWLLSSIELPGCIYSITSCKGFIVAAVNSAVCILELKRKETGFGPSDWSLSIIAKHNHNYIISKVTAKDDIIAIGDTISSISMFRFADRELKMLAKNYNPLWPLSIQLLDKTSVIGANSDCNLWTFALQGSSGQQSLDSNGWYHIGEIVNKFIEGWLFLFFASQYPKASIGTLSSIPDDNPSHPVPEQLFFSSIGRIGVISSLDNETSLAMTKLQNNMAAVIKGADGTDHTEWRRPTSIRGPSDSQPQAVGFLDGDFIEQYTSLTPDVLRDVQQGQNEAERLDLSHSKTVEIIEQLQSLH</sequence>
<protein>
    <recommendedName>
        <fullName evidence="3">DNA damage-binding protein 1</fullName>
    </recommendedName>
</protein>
<gene>
    <name evidence="8" type="ORF">SISSUDRAFT_1127106</name>
</gene>
<dbReference type="InterPro" id="IPR058543">
    <property type="entry name" value="Beta-prop_RSE1/DDB1/CPSF1_2nd"/>
</dbReference>
<evidence type="ECO:0000259" key="7">
    <source>
        <dbReference type="Pfam" id="PF23726"/>
    </source>
</evidence>
<dbReference type="SUPFAM" id="SSF50998">
    <property type="entry name" value="Quinoprotein alcohol dehydrogenase-like"/>
    <property type="match status" value="1"/>
</dbReference>
<keyword evidence="4" id="KW-0539">Nucleus</keyword>
<dbReference type="Gene3D" id="1.10.150.910">
    <property type="match status" value="1"/>
</dbReference>
<feature type="domain" description="RSE1/DDB1/CPSF1 C-terminal" evidence="5">
    <location>
        <begin position="792"/>
        <end position="1135"/>
    </location>
</feature>
<dbReference type="Pfam" id="PF23726">
    <property type="entry name" value="Beta-prop_RSE1_2nd"/>
    <property type="match status" value="1"/>
</dbReference>
<organism evidence="8 9">
    <name type="scientific">Sistotremastrum suecicum HHB10207 ss-3</name>
    <dbReference type="NCBI Taxonomy" id="1314776"/>
    <lineage>
        <taxon>Eukaryota</taxon>
        <taxon>Fungi</taxon>
        <taxon>Dikarya</taxon>
        <taxon>Basidiomycota</taxon>
        <taxon>Agaricomycotina</taxon>
        <taxon>Agaricomycetes</taxon>
        <taxon>Sistotremastrales</taxon>
        <taxon>Sistotremastraceae</taxon>
        <taxon>Sistotremastrum</taxon>
    </lineage>
</organism>
<comment type="subcellular location">
    <subcellularLocation>
        <location evidence="1">Nucleus</location>
    </subcellularLocation>
</comment>
<feature type="domain" description="RSE1/DDB1/CPSF1 second beta-propeller" evidence="7">
    <location>
        <begin position="415"/>
        <end position="741"/>
    </location>
</feature>
<dbReference type="STRING" id="1314776.A0A166FHQ4"/>
<proteinExistence type="inferred from homology"/>
<reference evidence="8 9" key="1">
    <citation type="journal article" date="2016" name="Mol. Biol. Evol.">
        <title>Comparative Genomics of Early-Diverging Mushroom-Forming Fungi Provides Insights into the Origins of Lignocellulose Decay Capabilities.</title>
        <authorList>
            <person name="Nagy L.G."/>
            <person name="Riley R."/>
            <person name="Tritt A."/>
            <person name="Adam C."/>
            <person name="Daum C."/>
            <person name="Floudas D."/>
            <person name="Sun H."/>
            <person name="Yadav J.S."/>
            <person name="Pangilinan J."/>
            <person name="Larsson K.H."/>
            <person name="Matsuura K."/>
            <person name="Barry K."/>
            <person name="Labutti K."/>
            <person name="Kuo R."/>
            <person name="Ohm R.A."/>
            <person name="Bhattacharya S.S."/>
            <person name="Shirouzu T."/>
            <person name="Yoshinaga Y."/>
            <person name="Martin F.M."/>
            <person name="Grigoriev I.V."/>
            <person name="Hibbett D.S."/>
        </authorList>
    </citation>
    <scope>NUCLEOTIDE SEQUENCE [LARGE SCALE GENOMIC DNA]</scope>
    <source>
        <strain evidence="8 9">HHB10207 ss-3</strain>
    </source>
</reference>
<dbReference type="Gene3D" id="2.130.10.10">
    <property type="entry name" value="YVTN repeat-like/Quinoprotein amine dehydrogenase"/>
    <property type="match status" value="3"/>
</dbReference>
<dbReference type="InterPro" id="IPR015943">
    <property type="entry name" value="WD40/YVTN_repeat-like_dom_sf"/>
</dbReference>
<name>A0A166FHQ4_9AGAM</name>
<evidence type="ECO:0000256" key="1">
    <source>
        <dbReference type="ARBA" id="ARBA00004123"/>
    </source>
</evidence>
<accession>A0A166FHQ4</accession>
<evidence type="ECO:0000256" key="4">
    <source>
        <dbReference type="ARBA" id="ARBA00023242"/>
    </source>
</evidence>
<dbReference type="InterPro" id="IPR004871">
    <property type="entry name" value="RSE1/DDB1/CPSF1_C"/>
</dbReference>
<dbReference type="GO" id="GO:0005634">
    <property type="term" value="C:nucleus"/>
    <property type="evidence" value="ECO:0007669"/>
    <property type="project" value="UniProtKB-SubCell"/>
</dbReference>
<dbReference type="GO" id="GO:0003676">
    <property type="term" value="F:nucleic acid binding"/>
    <property type="evidence" value="ECO:0007669"/>
    <property type="project" value="InterPro"/>
</dbReference>
<dbReference type="InterPro" id="IPR011047">
    <property type="entry name" value="Quinoprotein_ADH-like_sf"/>
</dbReference>
<dbReference type="AlphaFoldDB" id="A0A166FHQ4"/>
<dbReference type="InterPro" id="IPR050358">
    <property type="entry name" value="RSE1/DDB1/CFT1"/>
</dbReference>
<comment type="similarity">
    <text evidence="2">Belongs to the DDB1 family.</text>
</comment>
<evidence type="ECO:0000259" key="6">
    <source>
        <dbReference type="Pfam" id="PF10433"/>
    </source>
</evidence>
<evidence type="ECO:0000313" key="9">
    <source>
        <dbReference type="Proteomes" id="UP000076798"/>
    </source>
</evidence>
<evidence type="ECO:0000256" key="3">
    <source>
        <dbReference type="ARBA" id="ARBA00014577"/>
    </source>
</evidence>
<evidence type="ECO:0000256" key="2">
    <source>
        <dbReference type="ARBA" id="ARBA00007453"/>
    </source>
</evidence>
<dbReference type="InterPro" id="IPR018846">
    <property type="entry name" value="Beta-prop_RSE1/DDB1/CPSF1_1st"/>
</dbReference>
<dbReference type="OrthoDB" id="433457at2759"/>
<dbReference type="PANTHER" id="PTHR10644">
    <property type="entry name" value="DNA REPAIR/RNA PROCESSING CPSF FAMILY"/>
    <property type="match status" value="1"/>
</dbReference>
<dbReference type="Proteomes" id="UP000076798">
    <property type="component" value="Unassembled WGS sequence"/>
</dbReference>
<evidence type="ECO:0000259" key="5">
    <source>
        <dbReference type="Pfam" id="PF03178"/>
    </source>
</evidence>
<evidence type="ECO:0000313" key="8">
    <source>
        <dbReference type="EMBL" id="KZT40652.1"/>
    </source>
</evidence>
<dbReference type="EMBL" id="KV428030">
    <property type="protein sequence ID" value="KZT40652.1"/>
    <property type="molecule type" value="Genomic_DNA"/>
</dbReference>